<keyword evidence="3" id="KW-1185">Reference proteome</keyword>
<dbReference type="AlphaFoldDB" id="A0A0K0DYA4"/>
<dbReference type="PANTHER" id="PTHR37437">
    <property type="entry name" value="LIPOCALIN-RELATED PROTEIN-RELATED"/>
    <property type="match status" value="1"/>
</dbReference>
<reference evidence="4" key="1">
    <citation type="submission" date="2015-08" db="UniProtKB">
        <authorList>
            <consortium name="WormBaseParasite"/>
        </authorList>
    </citation>
    <scope>IDENTIFICATION</scope>
</reference>
<evidence type="ECO:0000256" key="1">
    <source>
        <dbReference type="SAM" id="SignalP"/>
    </source>
</evidence>
<dbReference type="SUPFAM" id="SSF50814">
    <property type="entry name" value="Lipocalins"/>
    <property type="match status" value="1"/>
</dbReference>
<dbReference type="Pfam" id="PF24976">
    <property type="entry name" value="Lipocalin_10"/>
    <property type="match status" value="1"/>
</dbReference>
<feature type="signal peptide" evidence="1">
    <location>
        <begin position="1"/>
        <end position="19"/>
    </location>
</feature>
<dbReference type="Proteomes" id="UP000035681">
    <property type="component" value="Unplaced"/>
</dbReference>
<evidence type="ECO:0000313" key="4">
    <source>
        <dbReference type="WBParaSite" id="SSTP_0000221800.1"/>
    </source>
</evidence>
<proteinExistence type="predicted"/>
<feature type="domain" description="Lipocalin" evidence="2">
    <location>
        <begin position="85"/>
        <end position="244"/>
    </location>
</feature>
<name>A0A0K0DYA4_STRER</name>
<evidence type="ECO:0000313" key="3">
    <source>
        <dbReference type="Proteomes" id="UP000035681"/>
    </source>
</evidence>
<dbReference type="WBParaSite" id="TCONS_00006487.p1">
    <property type="protein sequence ID" value="TCONS_00006487.p1"/>
    <property type="gene ID" value="XLOC_004630"/>
</dbReference>
<dbReference type="InterPro" id="IPR056868">
    <property type="entry name" value="Lipocalin_dom_nem"/>
</dbReference>
<dbReference type="InterPro" id="IPR012674">
    <property type="entry name" value="Calycin"/>
</dbReference>
<keyword evidence="1" id="KW-0732">Signal</keyword>
<accession>A0A0K0DYA4</accession>
<dbReference type="PANTHER" id="PTHR37437:SF2">
    <property type="entry name" value="LIPOCLN_CYTOSOLIC_FA-BD_DOM DOMAIN-CONTAINING PROTEIN"/>
    <property type="match status" value="1"/>
</dbReference>
<feature type="chain" id="PRO_5005327230" evidence="1">
    <location>
        <begin position="20"/>
        <end position="251"/>
    </location>
</feature>
<sequence>MLYLHILLIILIFITKTTTKRAIIGIPVPGRTVPAYSIFNHYQNSCIEKGKNSVTLKNLDLILKHSDADALTERFYRNLFHAIGELDIEKLMGKWYVIIDTPSFHSEKCCVFDMKMIEKNEYTATFSIKEYCKDDVQDIIFGGDGQQFGPDPGQILFHFNHPNDVCPYFLIKLGELNKDNVHEYMILSQPMKAPTMVLAREPEKFIQKHGVEIGQFLDKRGFTHSSIIPNATLEVTNFDDCHNFYNYHLVI</sequence>
<dbReference type="Gene3D" id="2.40.128.20">
    <property type="match status" value="1"/>
</dbReference>
<evidence type="ECO:0000313" key="5">
    <source>
        <dbReference type="WBParaSite" id="TCONS_00006487.p1"/>
    </source>
</evidence>
<protein>
    <submittedName>
        <fullName evidence="5">Lipocalin/cytosolic fatty-acid binding domain-containing protein</fullName>
    </submittedName>
</protein>
<dbReference type="WBParaSite" id="SSTP_0000221800.1">
    <property type="protein sequence ID" value="SSTP_0000221800.1"/>
    <property type="gene ID" value="SSTP_0000221800"/>
</dbReference>
<organism evidence="4">
    <name type="scientific">Strongyloides stercoralis</name>
    <name type="common">Threadworm</name>
    <dbReference type="NCBI Taxonomy" id="6248"/>
    <lineage>
        <taxon>Eukaryota</taxon>
        <taxon>Metazoa</taxon>
        <taxon>Ecdysozoa</taxon>
        <taxon>Nematoda</taxon>
        <taxon>Chromadorea</taxon>
        <taxon>Rhabditida</taxon>
        <taxon>Tylenchina</taxon>
        <taxon>Panagrolaimomorpha</taxon>
        <taxon>Strongyloidoidea</taxon>
        <taxon>Strongyloididae</taxon>
        <taxon>Strongyloides</taxon>
    </lineage>
</organism>
<evidence type="ECO:0000259" key="2">
    <source>
        <dbReference type="Pfam" id="PF24976"/>
    </source>
</evidence>